<dbReference type="PANTHER" id="PTHR13621">
    <property type="entry name" value="PROLINE-RICH PROTEIN PRCC"/>
    <property type="match status" value="1"/>
</dbReference>
<name>A0A6A6NYB1_9PEZI</name>
<feature type="compositionally biased region" description="Basic and acidic residues" evidence="1">
    <location>
        <begin position="176"/>
        <end position="188"/>
    </location>
</feature>
<feature type="compositionally biased region" description="Polar residues" evidence="1">
    <location>
        <begin position="231"/>
        <end position="240"/>
    </location>
</feature>
<dbReference type="InterPro" id="IPR018800">
    <property type="entry name" value="PRCC"/>
</dbReference>
<feature type="compositionally biased region" description="Low complexity" evidence="1">
    <location>
        <begin position="28"/>
        <end position="46"/>
    </location>
</feature>
<feature type="compositionally biased region" description="Low complexity" evidence="1">
    <location>
        <begin position="292"/>
        <end position="301"/>
    </location>
</feature>
<dbReference type="Pfam" id="PF10253">
    <property type="entry name" value="PRCC"/>
    <property type="match status" value="1"/>
</dbReference>
<dbReference type="PANTHER" id="PTHR13621:SF2">
    <property type="entry name" value="PROLINE-RICH PROTEIN PRCC"/>
    <property type="match status" value="1"/>
</dbReference>
<protein>
    <submittedName>
        <fullName evidence="2">Mitotic checkpoint regulator, MAD2B-interacting-domain-containing protein</fullName>
    </submittedName>
</protein>
<feature type="compositionally biased region" description="Low complexity" evidence="1">
    <location>
        <begin position="1"/>
        <end position="19"/>
    </location>
</feature>
<dbReference type="EMBL" id="MU001683">
    <property type="protein sequence ID" value="KAF2456452.1"/>
    <property type="molecule type" value="Genomic_DNA"/>
</dbReference>
<dbReference type="Proteomes" id="UP000799766">
    <property type="component" value="Unassembled WGS sequence"/>
</dbReference>
<dbReference type="AlphaFoldDB" id="A0A6A6NYB1"/>
<sequence length="420" mass="43777">MALVGYSDSEGSDSESIPSAPQPPPEKSAPASSSAASVATPSASKPGFQKVVDRANPHKIRVSLPATDKPSDRDGGKEDDGPPAKKPRIGGGVGFNAMLPAPKQPKQAKSGTANGGRLGGGSAGGKGIGRGVSLKTGAAPAFSREPISVEDLAATGQDERRNDGAGNGSAGPTVESQDKKRDEQEVKLTGKPMMFKPLSVARKSQKKKARAIAPSYESAAVSKRSEVATLAGSTDMSTSKPEPKPATKPKVSLFSISHDEPSSTISTKHKLSLPKPEFSEVDDDEVEIGGTAMAAPAFEAPQPQPSTNDPNSLTSVAADLNLTPAQRRQLFGRAGASPSFDPSGLKVVNFNTDEEYRANEARRQAGELATEQHQPVRTIAPGKHTLRQLVSAATSNKEALEEQFAAGKRNKKEAGGKYGW</sequence>
<reference evidence="2" key="1">
    <citation type="journal article" date="2020" name="Stud. Mycol.">
        <title>101 Dothideomycetes genomes: a test case for predicting lifestyles and emergence of pathogens.</title>
        <authorList>
            <person name="Haridas S."/>
            <person name="Albert R."/>
            <person name="Binder M."/>
            <person name="Bloem J."/>
            <person name="Labutti K."/>
            <person name="Salamov A."/>
            <person name="Andreopoulos B."/>
            <person name="Baker S."/>
            <person name="Barry K."/>
            <person name="Bills G."/>
            <person name="Bluhm B."/>
            <person name="Cannon C."/>
            <person name="Castanera R."/>
            <person name="Culley D."/>
            <person name="Daum C."/>
            <person name="Ezra D."/>
            <person name="Gonzalez J."/>
            <person name="Henrissat B."/>
            <person name="Kuo A."/>
            <person name="Liang C."/>
            <person name="Lipzen A."/>
            <person name="Lutzoni F."/>
            <person name="Magnuson J."/>
            <person name="Mondo S."/>
            <person name="Nolan M."/>
            <person name="Ohm R."/>
            <person name="Pangilinan J."/>
            <person name="Park H.-J."/>
            <person name="Ramirez L."/>
            <person name="Alfaro M."/>
            <person name="Sun H."/>
            <person name="Tritt A."/>
            <person name="Yoshinaga Y."/>
            <person name="Zwiers L.-H."/>
            <person name="Turgeon B."/>
            <person name="Goodwin S."/>
            <person name="Spatafora J."/>
            <person name="Crous P."/>
            <person name="Grigoriev I."/>
        </authorList>
    </citation>
    <scope>NUCLEOTIDE SEQUENCE</scope>
    <source>
        <strain evidence="2">ATCC 16933</strain>
    </source>
</reference>
<dbReference type="GO" id="GO:0005634">
    <property type="term" value="C:nucleus"/>
    <property type="evidence" value="ECO:0007669"/>
    <property type="project" value="TreeGrafter"/>
</dbReference>
<evidence type="ECO:0000313" key="2">
    <source>
        <dbReference type="EMBL" id="KAF2456452.1"/>
    </source>
</evidence>
<feature type="region of interest" description="Disordered" evidence="1">
    <location>
        <begin position="1"/>
        <end position="314"/>
    </location>
</feature>
<organism evidence="2 3">
    <name type="scientific">Lineolata rhizophorae</name>
    <dbReference type="NCBI Taxonomy" id="578093"/>
    <lineage>
        <taxon>Eukaryota</taxon>
        <taxon>Fungi</taxon>
        <taxon>Dikarya</taxon>
        <taxon>Ascomycota</taxon>
        <taxon>Pezizomycotina</taxon>
        <taxon>Dothideomycetes</taxon>
        <taxon>Dothideomycetes incertae sedis</taxon>
        <taxon>Lineolatales</taxon>
        <taxon>Lineolataceae</taxon>
        <taxon>Lineolata</taxon>
    </lineage>
</organism>
<keyword evidence="3" id="KW-1185">Reference proteome</keyword>
<dbReference type="OrthoDB" id="2555634at2759"/>
<accession>A0A6A6NYB1</accession>
<gene>
    <name evidence="2" type="ORF">BDY21DRAFT_347184</name>
</gene>
<evidence type="ECO:0000313" key="3">
    <source>
        <dbReference type="Proteomes" id="UP000799766"/>
    </source>
</evidence>
<evidence type="ECO:0000256" key="1">
    <source>
        <dbReference type="SAM" id="MobiDB-lite"/>
    </source>
</evidence>
<proteinExistence type="predicted"/>
<feature type="compositionally biased region" description="Gly residues" evidence="1">
    <location>
        <begin position="113"/>
        <end position="130"/>
    </location>
</feature>
<feature type="compositionally biased region" description="Basic and acidic residues" evidence="1">
    <location>
        <begin position="69"/>
        <end position="83"/>
    </location>
</feature>